<keyword evidence="2" id="KW-1185">Reference proteome</keyword>
<gene>
    <name evidence="1" type="ORF">PHMEG_00030975</name>
</gene>
<sequence length="110" mass="12631">MEAAANRVKFIGFCIKMWGFYDFLQLIDDCKDPKMLMWWGGQPGRNQSRGPGYQGPVIESLTFLRRRSASEYDAKMINALAPFRLDEGGFSSIRSLLLWTDALEPDHRKP</sequence>
<reference evidence="2" key="1">
    <citation type="submission" date="2017-03" db="EMBL/GenBank/DDBJ databases">
        <title>Phytopthora megakarya and P. palmivora, two closely related causual agents of cacao black pod achieved similar genome size and gene model numbers by different mechanisms.</title>
        <authorList>
            <person name="Ali S."/>
            <person name="Shao J."/>
            <person name="Larry D.J."/>
            <person name="Kronmiller B."/>
            <person name="Shen D."/>
            <person name="Strem M.D."/>
            <person name="Melnick R.L."/>
            <person name="Guiltinan M.J."/>
            <person name="Tyler B.M."/>
            <person name="Meinhardt L.W."/>
            <person name="Bailey B.A."/>
        </authorList>
    </citation>
    <scope>NUCLEOTIDE SEQUENCE [LARGE SCALE GENOMIC DNA]</scope>
    <source>
        <strain evidence="2">zdho120</strain>
    </source>
</reference>
<accession>A0A225UZ27</accession>
<name>A0A225UZ27_9STRA</name>
<proteinExistence type="predicted"/>
<evidence type="ECO:0000313" key="2">
    <source>
        <dbReference type="Proteomes" id="UP000198211"/>
    </source>
</evidence>
<dbReference type="AlphaFoldDB" id="A0A225UZ27"/>
<evidence type="ECO:0000313" key="1">
    <source>
        <dbReference type="EMBL" id="OWY98291.1"/>
    </source>
</evidence>
<organism evidence="1 2">
    <name type="scientific">Phytophthora megakarya</name>
    <dbReference type="NCBI Taxonomy" id="4795"/>
    <lineage>
        <taxon>Eukaryota</taxon>
        <taxon>Sar</taxon>
        <taxon>Stramenopiles</taxon>
        <taxon>Oomycota</taxon>
        <taxon>Peronosporomycetes</taxon>
        <taxon>Peronosporales</taxon>
        <taxon>Peronosporaceae</taxon>
        <taxon>Phytophthora</taxon>
    </lineage>
</organism>
<comment type="caution">
    <text evidence="1">The sequence shown here is derived from an EMBL/GenBank/DDBJ whole genome shotgun (WGS) entry which is preliminary data.</text>
</comment>
<dbReference type="OrthoDB" id="109039at2759"/>
<dbReference type="Proteomes" id="UP000198211">
    <property type="component" value="Unassembled WGS sequence"/>
</dbReference>
<protein>
    <submittedName>
        <fullName evidence="1">Uncharacterized protein</fullName>
    </submittedName>
</protein>
<dbReference type="EMBL" id="NBNE01009557">
    <property type="protein sequence ID" value="OWY98291.1"/>
    <property type="molecule type" value="Genomic_DNA"/>
</dbReference>